<dbReference type="PANTHER" id="PTHR32305:SF15">
    <property type="entry name" value="PROTEIN RHSA-RELATED"/>
    <property type="match status" value="1"/>
</dbReference>
<proteinExistence type="predicted"/>
<gene>
    <name evidence="1" type="ORF">G3M58_66405</name>
</gene>
<dbReference type="AlphaFoldDB" id="A0A6G3XIZ4"/>
<organism evidence="1">
    <name type="scientific">Streptomyces sp. SID7499</name>
    <dbReference type="NCBI Taxonomy" id="2706086"/>
    <lineage>
        <taxon>Bacteria</taxon>
        <taxon>Bacillati</taxon>
        <taxon>Actinomycetota</taxon>
        <taxon>Actinomycetes</taxon>
        <taxon>Kitasatosporales</taxon>
        <taxon>Streptomycetaceae</taxon>
        <taxon>Streptomyces</taxon>
    </lineage>
</organism>
<dbReference type="EMBL" id="JAAGMN010006940">
    <property type="protein sequence ID" value="NEE17785.1"/>
    <property type="molecule type" value="Genomic_DNA"/>
</dbReference>
<dbReference type="PANTHER" id="PTHR32305">
    <property type="match status" value="1"/>
</dbReference>
<reference evidence="1" key="1">
    <citation type="submission" date="2020-01" db="EMBL/GenBank/DDBJ databases">
        <title>Insect and environment-associated Actinomycetes.</title>
        <authorList>
            <person name="Currrie C."/>
            <person name="Chevrette M."/>
            <person name="Carlson C."/>
            <person name="Stubbendieck R."/>
            <person name="Wendt-Pienkowski E."/>
        </authorList>
    </citation>
    <scope>NUCLEOTIDE SEQUENCE</scope>
    <source>
        <strain evidence="1">SID7499</strain>
    </source>
</reference>
<dbReference type="InterPro" id="IPR022385">
    <property type="entry name" value="Rhs_assc_core"/>
</dbReference>
<dbReference type="InterPro" id="IPR050708">
    <property type="entry name" value="T6SS_VgrG/RHS"/>
</dbReference>
<feature type="non-terminal residue" evidence="1">
    <location>
        <position position="80"/>
    </location>
</feature>
<evidence type="ECO:0000313" key="1">
    <source>
        <dbReference type="EMBL" id="NEE17785.1"/>
    </source>
</evidence>
<dbReference type="NCBIfam" id="TIGR03696">
    <property type="entry name" value="Rhs_assc_core"/>
    <property type="match status" value="1"/>
</dbReference>
<comment type="caution">
    <text evidence="1">The sequence shown here is derived from an EMBL/GenBank/DDBJ whole genome shotgun (WGS) entry which is preliminary data.</text>
</comment>
<name>A0A6G3XIZ4_9ACTN</name>
<sequence>VYLTDALGTVVGLAGTDGTVATRYTYDPSGQPTVSGAATTNPYTFTGRESDGTGLLYYRNRYYDPETGRFVSQDPIGHAG</sequence>
<dbReference type="Gene3D" id="2.180.10.10">
    <property type="entry name" value="RHS repeat-associated core"/>
    <property type="match status" value="1"/>
</dbReference>
<protein>
    <submittedName>
        <fullName evidence="1">RHS repeat-associated core domain-containing protein</fullName>
    </submittedName>
</protein>
<feature type="non-terminal residue" evidence="1">
    <location>
        <position position="1"/>
    </location>
</feature>
<accession>A0A6G3XIZ4</accession>